<dbReference type="OrthoDB" id="5566853at2759"/>
<dbReference type="GO" id="GO:0072686">
    <property type="term" value="C:mitotic spindle"/>
    <property type="evidence" value="ECO:0007669"/>
    <property type="project" value="InterPro"/>
</dbReference>
<dbReference type="GO" id="GO:0042729">
    <property type="term" value="C:DASH complex"/>
    <property type="evidence" value="ECO:0007669"/>
    <property type="project" value="InterPro"/>
</dbReference>
<evidence type="ECO:0000256" key="9">
    <source>
        <dbReference type="ARBA" id="ARBA00022701"/>
    </source>
</evidence>
<keyword evidence="12" id="KW-0206">Cytoskeleton</keyword>
<accession>A0A9P8PMV7</accession>
<organism evidence="18 19">
    <name type="scientific">Wickerhamomyces mucosus</name>
    <dbReference type="NCBI Taxonomy" id="1378264"/>
    <lineage>
        <taxon>Eukaryota</taxon>
        <taxon>Fungi</taxon>
        <taxon>Dikarya</taxon>
        <taxon>Ascomycota</taxon>
        <taxon>Saccharomycotina</taxon>
        <taxon>Saccharomycetes</taxon>
        <taxon>Phaffomycetales</taxon>
        <taxon>Wickerhamomycetaceae</taxon>
        <taxon>Wickerhamomyces</taxon>
    </lineage>
</organism>
<comment type="caution">
    <text evidence="18">The sequence shown here is derived from an EMBL/GenBank/DDBJ whole genome shotgun (WGS) entry which is preliminary data.</text>
</comment>
<evidence type="ECO:0000313" key="19">
    <source>
        <dbReference type="Proteomes" id="UP000769528"/>
    </source>
</evidence>
<feature type="compositionally biased region" description="Basic and acidic residues" evidence="17">
    <location>
        <begin position="88"/>
        <end position="98"/>
    </location>
</feature>
<keyword evidence="13" id="KW-0539">Nucleus</keyword>
<dbReference type="Pfam" id="PF08649">
    <property type="entry name" value="DASH_Dad1"/>
    <property type="match status" value="1"/>
</dbReference>
<feature type="region of interest" description="Disordered" evidence="17">
    <location>
        <begin position="76"/>
        <end position="130"/>
    </location>
</feature>
<dbReference type="PANTHER" id="PTHR28025">
    <property type="entry name" value="DASH COMPLEX SUBUNIT DAD1"/>
    <property type="match status" value="1"/>
</dbReference>
<protein>
    <recommendedName>
        <fullName evidence="5">DASH complex subunit DAD1</fullName>
    </recommendedName>
    <alternativeName>
        <fullName evidence="16">Outer kinetochore protein DAD1</fullName>
    </alternativeName>
</protein>
<feature type="compositionally biased region" description="Low complexity" evidence="17">
    <location>
        <begin position="76"/>
        <end position="87"/>
    </location>
</feature>
<keyword evidence="7" id="KW-0963">Cytoplasm</keyword>
<evidence type="ECO:0000256" key="2">
    <source>
        <dbReference type="ARBA" id="ARBA00004186"/>
    </source>
</evidence>
<dbReference type="EMBL" id="JAEUBF010000782">
    <property type="protein sequence ID" value="KAH3675053.1"/>
    <property type="molecule type" value="Genomic_DNA"/>
</dbReference>
<reference evidence="18" key="2">
    <citation type="submission" date="2021-01" db="EMBL/GenBank/DDBJ databases">
        <authorList>
            <person name="Schikora-Tamarit M.A."/>
        </authorList>
    </citation>
    <scope>NUCLEOTIDE SEQUENCE</scope>
    <source>
        <strain evidence="18">CBS6341</strain>
    </source>
</reference>
<evidence type="ECO:0000256" key="5">
    <source>
        <dbReference type="ARBA" id="ARBA00020261"/>
    </source>
</evidence>
<keyword evidence="11" id="KW-0995">Kinetochore</keyword>
<evidence type="ECO:0000256" key="11">
    <source>
        <dbReference type="ARBA" id="ARBA00022838"/>
    </source>
</evidence>
<feature type="compositionally biased region" description="Polar residues" evidence="17">
    <location>
        <begin position="99"/>
        <end position="110"/>
    </location>
</feature>
<keyword evidence="19" id="KW-1185">Reference proteome</keyword>
<evidence type="ECO:0000256" key="13">
    <source>
        <dbReference type="ARBA" id="ARBA00023242"/>
    </source>
</evidence>
<evidence type="ECO:0000256" key="6">
    <source>
        <dbReference type="ARBA" id="ARBA00022454"/>
    </source>
</evidence>
<dbReference type="InterPro" id="IPR013958">
    <property type="entry name" value="DASH_Dad1"/>
</dbReference>
<evidence type="ECO:0000256" key="8">
    <source>
        <dbReference type="ARBA" id="ARBA00022618"/>
    </source>
</evidence>
<comment type="subcellular location">
    <subcellularLocation>
        <location evidence="3">Chromosome</location>
        <location evidence="3">Centromere</location>
        <location evidence="3">Kinetochore</location>
    </subcellularLocation>
    <subcellularLocation>
        <location evidence="2">Cytoplasm</location>
        <location evidence="2">Cytoskeleton</location>
        <location evidence="2">Spindle</location>
    </subcellularLocation>
    <subcellularLocation>
        <location evidence="1">Nucleus</location>
    </subcellularLocation>
</comment>
<evidence type="ECO:0000256" key="16">
    <source>
        <dbReference type="ARBA" id="ARBA00030566"/>
    </source>
</evidence>
<keyword evidence="6" id="KW-0158">Chromosome</keyword>
<gene>
    <name evidence="18" type="ORF">WICMUC_002885</name>
</gene>
<keyword evidence="15" id="KW-0137">Centromere</keyword>
<evidence type="ECO:0000256" key="7">
    <source>
        <dbReference type="ARBA" id="ARBA00022490"/>
    </source>
</evidence>
<evidence type="ECO:0000256" key="1">
    <source>
        <dbReference type="ARBA" id="ARBA00004123"/>
    </source>
</evidence>
<evidence type="ECO:0000313" key="18">
    <source>
        <dbReference type="EMBL" id="KAH3675053.1"/>
    </source>
</evidence>
<proteinExistence type="inferred from homology"/>
<dbReference type="Proteomes" id="UP000769528">
    <property type="component" value="Unassembled WGS sequence"/>
</dbReference>
<dbReference type="GO" id="GO:0005876">
    <property type="term" value="C:spindle microtubule"/>
    <property type="evidence" value="ECO:0007669"/>
    <property type="project" value="TreeGrafter"/>
</dbReference>
<comment type="similarity">
    <text evidence="4">Belongs to the DASH complex DAD1 family.</text>
</comment>
<dbReference type="GO" id="GO:0044732">
    <property type="term" value="C:mitotic spindle pole body"/>
    <property type="evidence" value="ECO:0007669"/>
    <property type="project" value="TreeGrafter"/>
</dbReference>
<sequence length="130" mass="14742">MSSNNKDTKPTNQLTFFEKQRDLLISEITVSMDSVLTNLNALNRSMEGTIAVGKEFDSVASLWSSFYDGLSQVEQLRQQQTEQPSQEKQNEQSDHINESNEVSAKEQVSLQEVEPTGERESKRGEELQTE</sequence>
<dbReference type="AlphaFoldDB" id="A0A9P8PMV7"/>
<feature type="compositionally biased region" description="Basic and acidic residues" evidence="17">
    <location>
        <begin position="116"/>
        <end position="130"/>
    </location>
</feature>
<keyword evidence="9" id="KW-0493">Microtubule</keyword>
<evidence type="ECO:0000256" key="14">
    <source>
        <dbReference type="ARBA" id="ARBA00023306"/>
    </source>
</evidence>
<keyword evidence="8" id="KW-0132">Cell division</keyword>
<evidence type="ECO:0000256" key="17">
    <source>
        <dbReference type="SAM" id="MobiDB-lite"/>
    </source>
</evidence>
<evidence type="ECO:0000256" key="10">
    <source>
        <dbReference type="ARBA" id="ARBA00022776"/>
    </source>
</evidence>
<evidence type="ECO:0000256" key="3">
    <source>
        <dbReference type="ARBA" id="ARBA00004629"/>
    </source>
</evidence>
<reference evidence="18" key="1">
    <citation type="journal article" date="2021" name="Open Biol.">
        <title>Shared evolutionary footprints suggest mitochondrial oxidative damage underlies multiple complex I losses in fungi.</title>
        <authorList>
            <person name="Schikora-Tamarit M.A."/>
            <person name="Marcet-Houben M."/>
            <person name="Nosek J."/>
            <person name="Gabaldon T."/>
        </authorList>
    </citation>
    <scope>NUCLEOTIDE SEQUENCE</scope>
    <source>
        <strain evidence="18">CBS6341</strain>
    </source>
</reference>
<name>A0A9P8PMV7_9ASCO</name>
<keyword evidence="10" id="KW-0498">Mitosis</keyword>
<dbReference type="GO" id="GO:0051301">
    <property type="term" value="P:cell division"/>
    <property type="evidence" value="ECO:0007669"/>
    <property type="project" value="UniProtKB-KW"/>
</dbReference>
<dbReference type="PANTHER" id="PTHR28025:SF1">
    <property type="entry name" value="DASH COMPLEX SUBUNIT DAD1"/>
    <property type="match status" value="1"/>
</dbReference>
<evidence type="ECO:0000256" key="12">
    <source>
        <dbReference type="ARBA" id="ARBA00023212"/>
    </source>
</evidence>
<dbReference type="GO" id="GO:0051010">
    <property type="term" value="F:microtubule plus-end binding"/>
    <property type="evidence" value="ECO:0007669"/>
    <property type="project" value="TreeGrafter"/>
</dbReference>
<evidence type="ECO:0000256" key="15">
    <source>
        <dbReference type="ARBA" id="ARBA00023328"/>
    </source>
</evidence>
<evidence type="ECO:0000256" key="4">
    <source>
        <dbReference type="ARBA" id="ARBA00010146"/>
    </source>
</evidence>
<keyword evidence="14" id="KW-0131">Cell cycle</keyword>